<reference evidence="13 14" key="1">
    <citation type="submission" date="2018-09" db="EMBL/GenBank/DDBJ databases">
        <authorList>
            <person name="Postec A."/>
        </authorList>
    </citation>
    <scope>NUCLEOTIDE SEQUENCE [LARGE SCALE GENOMIC DNA]</scope>
    <source>
        <strain evidence="13">70B-A</strain>
    </source>
</reference>
<dbReference type="EMBL" id="LR130778">
    <property type="protein sequence ID" value="VDN45841.1"/>
    <property type="molecule type" value="Genomic_DNA"/>
</dbReference>
<evidence type="ECO:0000256" key="8">
    <source>
        <dbReference type="ARBA" id="ARBA00023229"/>
    </source>
</evidence>
<dbReference type="InterPro" id="IPR008949">
    <property type="entry name" value="Isoprenoid_synthase_dom_sf"/>
</dbReference>
<evidence type="ECO:0000256" key="1">
    <source>
        <dbReference type="ARBA" id="ARBA00001946"/>
    </source>
</evidence>
<evidence type="ECO:0000256" key="2">
    <source>
        <dbReference type="ARBA" id="ARBA00006706"/>
    </source>
</evidence>
<dbReference type="InterPro" id="IPR053378">
    <property type="entry name" value="Prenyl_diphosphate_synthase"/>
</dbReference>
<dbReference type="PANTHER" id="PTHR43281:SF1">
    <property type="entry name" value="FARNESYL DIPHOSPHATE SYNTHASE"/>
    <property type="match status" value="1"/>
</dbReference>
<keyword evidence="8" id="KW-0414">Isoprene biosynthesis</keyword>
<dbReference type="GO" id="GO:0005737">
    <property type="term" value="C:cytoplasm"/>
    <property type="evidence" value="ECO:0007669"/>
    <property type="project" value="UniProtKB-ARBA"/>
</dbReference>
<sequence length="298" mass="33263">MNEFDKKLRKQQQNINQLLIEFLPQETSGYHEIVIEAMTYSLLAGGKRIRPMILEEVYGLFKPKSLSIEPFMVAIEMVHTYSLVHDDLPAMDNDDLRRGLPTCHKKYGENIAILAGDALLNRAYEIMLEGVMKYKLGDQGLLAASCLATNAGTKGIIGGQVADITYEDQAVDMDVIGYIHQHKTSALIEAAFMMGGYLAGQSDEVIKRLNRIGRCIGLAFQIQDDLLDITGDEAKLGKPILSDMKNKKTTYVDLKGVEGSKVIVADLLEEALSVLKSFDSTKTVFLRDFINYLKERTF</sequence>
<evidence type="ECO:0000313" key="14">
    <source>
        <dbReference type="Proteomes" id="UP000279029"/>
    </source>
</evidence>
<dbReference type="Pfam" id="PF00348">
    <property type="entry name" value="polyprenyl_synt"/>
    <property type="match status" value="1"/>
</dbReference>
<keyword evidence="5 12" id="KW-0808">Transferase</keyword>
<dbReference type="CDD" id="cd00685">
    <property type="entry name" value="Trans_IPPS_HT"/>
    <property type="match status" value="1"/>
</dbReference>
<dbReference type="AlphaFoldDB" id="A0A3P7PRM0"/>
<dbReference type="Gene3D" id="1.10.600.10">
    <property type="entry name" value="Farnesyl Diphosphate Synthase"/>
    <property type="match status" value="1"/>
</dbReference>
<dbReference type="NCBIfam" id="NF045485">
    <property type="entry name" value="FPPsyn"/>
    <property type="match status" value="1"/>
</dbReference>
<proteinExistence type="inferred from homology"/>
<keyword evidence="6" id="KW-0479">Metal-binding</keyword>
<dbReference type="SUPFAM" id="SSF48576">
    <property type="entry name" value="Terpenoid synthases"/>
    <property type="match status" value="1"/>
</dbReference>
<dbReference type="GO" id="GO:0004337">
    <property type="term" value="F:(2E,6E)-farnesyl diphosphate synthase activity"/>
    <property type="evidence" value="ECO:0007669"/>
    <property type="project" value="UniProtKB-EC"/>
</dbReference>
<dbReference type="PANTHER" id="PTHR43281">
    <property type="entry name" value="FARNESYL DIPHOSPHATE SYNTHASE"/>
    <property type="match status" value="1"/>
</dbReference>
<dbReference type="InterPro" id="IPR033749">
    <property type="entry name" value="Polyprenyl_synt_CS"/>
</dbReference>
<dbReference type="FunFam" id="1.10.600.10:FF:000001">
    <property type="entry name" value="Geranylgeranyl diphosphate synthase"/>
    <property type="match status" value="1"/>
</dbReference>
<comment type="similarity">
    <text evidence="2 12">Belongs to the FPP/GGPP synthase family.</text>
</comment>
<name>A0A3P7PRM0_9FIRM</name>
<dbReference type="KEGG" id="cbar:PATL70BA_0006"/>
<evidence type="ECO:0000256" key="10">
    <source>
        <dbReference type="ARBA" id="ARBA00032873"/>
    </source>
</evidence>
<dbReference type="PROSITE" id="PS00444">
    <property type="entry name" value="POLYPRENYL_SYNTHASE_2"/>
    <property type="match status" value="1"/>
</dbReference>
<dbReference type="EC" id="2.5.1.10" evidence="3"/>
<evidence type="ECO:0000256" key="4">
    <source>
        <dbReference type="ARBA" id="ARBA00015100"/>
    </source>
</evidence>
<dbReference type="PROSITE" id="PS00723">
    <property type="entry name" value="POLYPRENYL_SYNTHASE_1"/>
    <property type="match status" value="1"/>
</dbReference>
<dbReference type="OrthoDB" id="9805316at2"/>
<evidence type="ECO:0000256" key="9">
    <source>
        <dbReference type="ARBA" id="ARBA00032380"/>
    </source>
</evidence>
<keyword evidence="7" id="KW-0460">Magnesium</keyword>
<dbReference type="SFLD" id="SFLDG01017">
    <property type="entry name" value="Polyprenyl_Transferase_Like"/>
    <property type="match status" value="1"/>
</dbReference>
<evidence type="ECO:0000256" key="11">
    <source>
        <dbReference type="ARBA" id="ARBA00049399"/>
    </source>
</evidence>
<dbReference type="GO" id="GO:0046872">
    <property type="term" value="F:metal ion binding"/>
    <property type="evidence" value="ECO:0007669"/>
    <property type="project" value="UniProtKB-KW"/>
</dbReference>
<evidence type="ECO:0000256" key="6">
    <source>
        <dbReference type="ARBA" id="ARBA00022723"/>
    </source>
</evidence>
<gene>
    <name evidence="13" type="primary">ispA</name>
    <name evidence="13" type="ORF">PATL70BA_0006</name>
</gene>
<dbReference type="Proteomes" id="UP000279029">
    <property type="component" value="Chromosome"/>
</dbReference>
<evidence type="ECO:0000256" key="5">
    <source>
        <dbReference type="ARBA" id="ARBA00022679"/>
    </source>
</evidence>
<evidence type="ECO:0000313" key="13">
    <source>
        <dbReference type="EMBL" id="VDN45841.1"/>
    </source>
</evidence>
<evidence type="ECO:0000256" key="12">
    <source>
        <dbReference type="RuleBase" id="RU004466"/>
    </source>
</evidence>
<dbReference type="SFLD" id="SFLDS00005">
    <property type="entry name" value="Isoprenoid_Synthase_Type_I"/>
    <property type="match status" value="1"/>
</dbReference>
<keyword evidence="14" id="KW-1185">Reference proteome</keyword>
<dbReference type="RefSeq" id="WP_125135440.1">
    <property type="nucleotide sequence ID" value="NZ_LR130778.1"/>
</dbReference>
<accession>A0A3P7PRM0</accession>
<organism evidence="13 14">
    <name type="scientific">Petrocella atlantisensis</name>
    <dbReference type="NCBI Taxonomy" id="2173034"/>
    <lineage>
        <taxon>Bacteria</taxon>
        <taxon>Bacillati</taxon>
        <taxon>Bacillota</taxon>
        <taxon>Clostridia</taxon>
        <taxon>Lachnospirales</taxon>
        <taxon>Vallitaleaceae</taxon>
        <taxon>Petrocella</taxon>
    </lineage>
</organism>
<dbReference type="GO" id="GO:0016114">
    <property type="term" value="P:terpenoid biosynthetic process"/>
    <property type="evidence" value="ECO:0007669"/>
    <property type="project" value="UniProtKB-ARBA"/>
</dbReference>
<protein>
    <recommendedName>
        <fullName evidence="4">Farnesyl diphosphate synthase</fullName>
        <ecNumber evidence="3">2.5.1.10</ecNumber>
    </recommendedName>
    <alternativeName>
        <fullName evidence="10">(2E,6E)-farnesyl diphosphate synthase</fullName>
    </alternativeName>
    <alternativeName>
        <fullName evidence="9">Geranyltranstransferase</fullName>
    </alternativeName>
</protein>
<comment type="catalytic activity">
    <reaction evidence="11">
        <text>isopentenyl diphosphate + (2E)-geranyl diphosphate = (2E,6E)-farnesyl diphosphate + diphosphate</text>
        <dbReference type="Rhea" id="RHEA:19361"/>
        <dbReference type="ChEBI" id="CHEBI:33019"/>
        <dbReference type="ChEBI" id="CHEBI:58057"/>
        <dbReference type="ChEBI" id="CHEBI:128769"/>
        <dbReference type="ChEBI" id="CHEBI:175763"/>
        <dbReference type="EC" id="2.5.1.10"/>
    </reaction>
</comment>
<comment type="cofactor">
    <cofactor evidence="1">
        <name>Mg(2+)</name>
        <dbReference type="ChEBI" id="CHEBI:18420"/>
    </cofactor>
</comment>
<dbReference type="InterPro" id="IPR000092">
    <property type="entry name" value="Polyprenyl_synt"/>
</dbReference>
<evidence type="ECO:0000256" key="7">
    <source>
        <dbReference type="ARBA" id="ARBA00022842"/>
    </source>
</evidence>
<evidence type="ECO:0000256" key="3">
    <source>
        <dbReference type="ARBA" id="ARBA00012439"/>
    </source>
</evidence>